<dbReference type="Proteomes" id="UP000050794">
    <property type="component" value="Unassembled WGS sequence"/>
</dbReference>
<dbReference type="Pfam" id="PF10471">
    <property type="entry name" value="ANAPC_CDC26"/>
    <property type="match status" value="1"/>
</dbReference>
<keyword evidence="4" id="KW-1185">Reference proteome</keyword>
<dbReference type="AlphaFoldDB" id="A0A183V6S3"/>
<reference evidence="5" key="1">
    <citation type="submission" date="2016-06" db="UniProtKB">
        <authorList>
            <consortium name="WormBaseParasite"/>
        </authorList>
    </citation>
    <scope>IDENTIFICATION</scope>
</reference>
<evidence type="ECO:0000256" key="1">
    <source>
        <dbReference type="ARBA" id="ARBA00022786"/>
    </source>
</evidence>
<sequence>MLRRPLTELGLKAEDIEAMEDAMLKLANKVKLEPVDMEGAQDSETRSRVGAPPPRVLVTPAREAPPVEQSSVSSS</sequence>
<dbReference type="WBParaSite" id="TCNE_0001644401-mRNA-1">
    <property type="protein sequence ID" value="TCNE_0001644401-mRNA-1"/>
    <property type="gene ID" value="TCNE_0001644401"/>
</dbReference>
<accession>A0A183V6S3</accession>
<evidence type="ECO:0000313" key="3">
    <source>
        <dbReference type="EMBL" id="VDM47764.1"/>
    </source>
</evidence>
<name>A0A183V6S3_TOXCA</name>
<gene>
    <name evidence="3" type="ORF">TCNE_LOCUS16443</name>
</gene>
<dbReference type="GO" id="GO:0005680">
    <property type="term" value="C:anaphase-promoting complex"/>
    <property type="evidence" value="ECO:0007669"/>
    <property type="project" value="InterPro"/>
</dbReference>
<dbReference type="EMBL" id="UYWY01023594">
    <property type="protein sequence ID" value="VDM47764.1"/>
    <property type="molecule type" value="Genomic_DNA"/>
</dbReference>
<feature type="region of interest" description="Disordered" evidence="2">
    <location>
        <begin position="33"/>
        <end position="75"/>
    </location>
</feature>
<dbReference type="InterPro" id="IPR018860">
    <property type="entry name" value="APC_suCDC26"/>
</dbReference>
<protein>
    <submittedName>
        <fullName evidence="5">Anaphase-promoting complex subunit CDC26</fullName>
    </submittedName>
</protein>
<organism evidence="4 5">
    <name type="scientific">Toxocara canis</name>
    <name type="common">Canine roundworm</name>
    <dbReference type="NCBI Taxonomy" id="6265"/>
    <lineage>
        <taxon>Eukaryota</taxon>
        <taxon>Metazoa</taxon>
        <taxon>Ecdysozoa</taxon>
        <taxon>Nematoda</taxon>
        <taxon>Chromadorea</taxon>
        <taxon>Rhabditida</taxon>
        <taxon>Spirurina</taxon>
        <taxon>Ascaridomorpha</taxon>
        <taxon>Ascaridoidea</taxon>
        <taxon>Toxocaridae</taxon>
        <taxon>Toxocara</taxon>
    </lineage>
</organism>
<evidence type="ECO:0000313" key="5">
    <source>
        <dbReference type="WBParaSite" id="TCNE_0001644401-mRNA-1"/>
    </source>
</evidence>
<evidence type="ECO:0000256" key="2">
    <source>
        <dbReference type="SAM" id="MobiDB-lite"/>
    </source>
</evidence>
<keyword evidence="1" id="KW-0833">Ubl conjugation pathway</keyword>
<dbReference type="GO" id="GO:0031145">
    <property type="term" value="P:anaphase-promoting complex-dependent catabolic process"/>
    <property type="evidence" value="ECO:0007669"/>
    <property type="project" value="InterPro"/>
</dbReference>
<proteinExistence type="predicted"/>
<evidence type="ECO:0000313" key="4">
    <source>
        <dbReference type="Proteomes" id="UP000050794"/>
    </source>
</evidence>
<reference evidence="3 4" key="2">
    <citation type="submission" date="2018-11" db="EMBL/GenBank/DDBJ databases">
        <authorList>
            <consortium name="Pathogen Informatics"/>
        </authorList>
    </citation>
    <scope>NUCLEOTIDE SEQUENCE [LARGE SCALE GENOMIC DNA]</scope>
</reference>